<dbReference type="PANTHER" id="PTHR32071">
    <property type="entry name" value="TRANSCRIPTIONAL REGULATORY PROTEIN"/>
    <property type="match status" value="1"/>
</dbReference>
<dbReference type="AlphaFoldDB" id="A0A0P7YHN8"/>
<evidence type="ECO:0000256" key="3">
    <source>
        <dbReference type="ARBA" id="ARBA00015308"/>
    </source>
</evidence>
<dbReference type="SUPFAM" id="SSF52172">
    <property type="entry name" value="CheY-like"/>
    <property type="match status" value="1"/>
</dbReference>
<dbReference type="GO" id="GO:0006355">
    <property type="term" value="P:regulation of DNA-templated transcription"/>
    <property type="evidence" value="ECO:0007669"/>
    <property type="project" value="InterPro"/>
</dbReference>
<accession>A0A0P7YHN8</accession>
<keyword evidence="11" id="KW-0597">Phosphoprotein</keyword>
<dbReference type="GO" id="GO:0005524">
    <property type="term" value="F:ATP binding"/>
    <property type="evidence" value="ECO:0007669"/>
    <property type="project" value="UniProtKB-KW"/>
</dbReference>
<comment type="function">
    <text evidence="1">Required for activation of most nif operons, which are directly involved in nitrogen fixation.</text>
</comment>
<dbReference type="InterPro" id="IPR002197">
    <property type="entry name" value="HTH_Fis"/>
</dbReference>
<dbReference type="EMBL" id="LJSG01000020">
    <property type="protein sequence ID" value="KPP89936.1"/>
    <property type="molecule type" value="Genomic_DNA"/>
</dbReference>
<keyword evidence="9" id="KW-0010">Activator</keyword>
<organism evidence="15 16">
    <name type="scientific">Roseibaca calidilacus</name>
    <dbReference type="NCBI Taxonomy" id="1666912"/>
    <lineage>
        <taxon>Bacteria</taxon>
        <taxon>Pseudomonadati</taxon>
        <taxon>Pseudomonadota</taxon>
        <taxon>Alphaproteobacteria</taxon>
        <taxon>Rhodobacterales</taxon>
        <taxon>Paracoccaceae</taxon>
        <taxon>Roseinatronobacter</taxon>
    </lineage>
</organism>
<evidence type="ECO:0000313" key="16">
    <source>
        <dbReference type="Proteomes" id="UP000050413"/>
    </source>
</evidence>
<dbReference type="SMART" id="SM00448">
    <property type="entry name" value="REC"/>
    <property type="match status" value="1"/>
</dbReference>
<dbReference type="GO" id="GO:0043565">
    <property type="term" value="F:sequence-specific DNA binding"/>
    <property type="evidence" value="ECO:0007669"/>
    <property type="project" value="InterPro"/>
</dbReference>
<dbReference type="InterPro" id="IPR011006">
    <property type="entry name" value="CheY-like_superfamily"/>
</dbReference>
<evidence type="ECO:0000256" key="5">
    <source>
        <dbReference type="ARBA" id="ARBA00022840"/>
    </source>
</evidence>
<evidence type="ECO:0000256" key="9">
    <source>
        <dbReference type="ARBA" id="ARBA00023159"/>
    </source>
</evidence>
<dbReference type="Pfam" id="PF25601">
    <property type="entry name" value="AAA_lid_14"/>
    <property type="match status" value="1"/>
</dbReference>
<comment type="subunit">
    <text evidence="2">Interacts with sigma-54.</text>
</comment>
<dbReference type="STRING" id="1666912.Ga0058931_1475"/>
<sequence>MPQQDTKAHGLLLVEDTPSLQMLYATVLRKAGYKPMLAASGAEALATFAEHRPRVVLLDLMLPDADGLMVMREMLELQPETRIIVITANGSVNNAIEATREGAHDFLVKPLGDIRMIGAVASAFAELREEVSLTVDSAGRGDALDRAFMGQSAAMQEVHNRIAAVAASTAPVFILGESGTGKELCARAVHLKSDRAAQRFVTLNCAAADPEMLEIELFGQSAPKSGRGSAQAQTRAGAIAQADGGTLFVQNIQDMNRDLQAAFLRFLQRSSFAPVGDTRQIKVDVRLVCTASRDPTEDMRAGRLREDLYYRLFVIPLTMPPLRARGTDIHMLAQYYLAQIAAEEGKRFSRFSPDVLDLFLTLPWHGNVRELINVLRHAVVLHDGEVVTRAMLPHNLANLPDPNQVPPTQPNADPFAGLTMAQIEERAITAAISRHGGSVPRAARELDIAPSTIYRKREQWDKA</sequence>
<evidence type="ECO:0000313" key="15">
    <source>
        <dbReference type="EMBL" id="KPP89936.1"/>
    </source>
</evidence>
<dbReference type="Proteomes" id="UP000182045">
    <property type="component" value="Unassembled WGS sequence"/>
</dbReference>
<evidence type="ECO:0000256" key="2">
    <source>
        <dbReference type="ARBA" id="ARBA00011135"/>
    </source>
</evidence>
<feature type="domain" description="Response regulatory" evidence="13">
    <location>
        <begin position="10"/>
        <end position="124"/>
    </location>
</feature>
<evidence type="ECO:0000313" key="17">
    <source>
        <dbReference type="Proteomes" id="UP000182045"/>
    </source>
</evidence>
<dbReference type="SUPFAM" id="SSF46689">
    <property type="entry name" value="Homeodomain-like"/>
    <property type="match status" value="1"/>
</dbReference>
<dbReference type="FunFam" id="3.40.50.300:FF:000006">
    <property type="entry name" value="DNA-binding transcriptional regulator NtrC"/>
    <property type="match status" value="1"/>
</dbReference>
<evidence type="ECO:0000259" key="13">
    <source>
        <dbReference type="PROSITE" id="PS50110"/>
    </source>
</evidence>
<dbReference type="InterPro" id="IPR009057">
    <property type="entry name" value="Homeodomain-like_sf"/>
</dbReference>
<dbReference type="RefSeq" id="WP_072245765.1">
    <property type="nucleotide sequence ID" value="NZ_FBYC01000004.1"/>
</dbReference>
<dbReference type="PANTHER" id="PTHR32071:SF117">
    <property type="entry name" value="PTS-DEPENDENT DIHYDROXYACETONE KINASE OPERON REGULATORY PROTEIN-RELATED"/>
    <property type="match status" value="1"/>
</dbReference>
<dbReference type="InterPro" id="IPR002078">
    <property type="entry name" value="Sigma_54_int"/>
</dbReference>
<dbReference type="Pfam" id="PF00072">
    <property type="entry name" value="Response_reg"/>
    <property type="match status" value="1"/>
</dbReference>
<dbReference type="SUPFAM" id="SSF52540">
    <property type="entry name" value="P-loop containing nucleoside triphosphate hydrolases"/>
    <property type="match status" value="1"/>
</dbReference>
<feature type="modified residue" description="4-aspartylphosphate" evidence="11">
    <location>
        <position position="59"/>
    </location>
</feature>
<evidence type="ECO:0000256" key="8">
    <source>
        <dbReference type="ARBA" id="ARBA00023125"/>
    </source>
</evidence>
<evidence type="ECO:0000256" key="11">
    <source>
        <dbReference type="PROSITE-ProRule" id="PRU00169"/>
    </source>
</evidence>
<reference evidence="14 17" key="2">
    <citation type="submission" date="2016-01" db="EMBL/GenBank/DDBJ databases">
        <authorList>
            <person name="Varghese N."/>
        </authorList>
    </citation>
    <scope>NUCLEOTIDE SEQUENCE [LARGE SCALE GENOMIC DNA]</scope>
    <source>
        <strain evidence="14 17">HL-91</strain>
    </source>
</reference>
<keyword evidence="8 14" id="KW-0238">DNA-binding</keyword>
<dbReference type="InterPro" id="IPR003593">
    <property type="entry name" value="AAA+_ATPase"/>
</dbReference>
<dbReference type="SMART" id="SM00382">
    <property type="entry name" value="AAA"/>
    <property type="match status" value="1"/>
</dbReference>
<keyword evidence="17" id="KW-1185">Reference proteome</keyword>
<dbReference type="CDD" id="cd00009">
    <property type="entry name" value="AAA"/>
    <property type="match status" value="1"/>
</dbReference>
<evidence type="ECO:0000259" key="12">
    <source>
        <dbReference type="PROSITE" id="PS50045"/>
    </source>
</evidence>
<keyword evidence="7" id="KW-0805">Transcription regulation</keyword>
<dbReference type="PROSITE" id="PS50045">
    <property type="entry name" value="SIGMA54_INTERACT_4"/>
    <property type="match status" value="1"/>
</dbReference>
<evidence type="ECO:0000256" key="4">
    <source>
        <dbReference type="ARBA" id="ARBA00022741"/>
    </source>
</evidence>
<dbReference type="InterPro" id="IPR001789">
    <property type="entry name" value="Sig_transdc_resp-reg_receiver"/>
</dbReference>
<gene>
    <name evidence="14" type="ORF">Ga0058931_1475</name>
    <name evidence="15" type="ORF">HLUCCA05_07165</name>
</gene>
<dbReference type="InterPro" id="IPR058031">
    <property type="entry name" value="AAA_lid_NorR"/>
</dbReference>
<keyword evidence="6" id="KW-0902">Two-component regulatory system</keyword>
<evidence type="ECO:0000313" key="14">
    <source>
        <dbReference type="EMBL" id="CUX81033.1"/>
    </source>
</evidence>
<dbReference type="InterPro" id="IPR027417">
    <property type="entry name" value="P-loop_NTPase"/>
</dbReference>
<reference evidence="15 16" key="1">
    <citation type="submission" date="2015-09" db="EMBL/GenBank/DDBJ databases">
        <title>Identification and resolution of microdiversity through metagenomic sequencing of parallel consortia.</title>
        <authorList>
            <person name="Nelson W.C."/>
            <person name="Romine M.F."/>
            <person name="Lindemann S.R."/>
        </authorList>
    </citation>
    <scope>NUCLEOTIDE SEQUENCE [LARGE SCALE GENOMIC DNA]</scope>
    <source>
        <strain evidence="15">HL-91</strain>
    </source>
</reference>
<feature type="domain" description="Sigma-54 factor interaction" evidence="12">
    <location>
        <begin position="148"/>
        <end position="380"/>
    </location>
</feature>
<dbReference type="Gene3D" id="3.40.50.300">
    <property type="entry name" value="P-loop containing nucleotide triphosphate hydrolases"/>
    <property type="match status" value="1"/>
</dbReference>
<dbReference type="EMBL" id="FBYC01000004">
    <property type="protein sequence ID" value="CUX81033.1"/>
    <property type="molecule type" value="Genomic_DNA"/>
</dbReference>
<protein>
    <recommendedName>
        <fullName evidence="3">Nif-specific regulatory protein</fullName>
    </recommendedName>
</protein>
<keyword evidence="5" id="KW-0067">ATP-binding</keyword>
<dbReference type="Gene3D" id="3.40.50.2300">
    <property type="match status" value="1"/>
</dbReference>
<dbReference type="PROSITE" id="PS50110">
    <property type="entry name" value="RESPONSE_REGULATORY"/>
    <property type="match status" value="1"/>
</dbReference>
<dbReference type="GO" id="GO:0000160">
    <property type="term" value="P:phosphorelay signal transduction system"/>
    <property type="evidence" value="ECO:0007669"/>
    <property type="project" value="UniProtKB-KW"/>
</dbReference>
<evidence type="ECO:0000256" key="7">
    <source>
        <dbReference type="ARBA" id="ARBA00023015"/>
    </source>
</evidence>
<keyword evidence="10" id="KW-0804">Transcription</keyword>
<keyword evidence="4" id="KW-0547">Nucleotide-binding</keyword>
<evidence type="ECO:0000256" key="6">
    <source>
        <dbReference type="ARBA" id="ARBA00023012"/>
    </source>
</evidence>
<proteinExistence type="predicted"/>
<dbReference type="Gene3D" id="1.10.8.60">
    <property type="match status" value="1"/>
</dbReference>
<dbReference type="Gene3D" id="1.10.10.60">
    <property type="entry name" value="Homeodomain-like"/>
    <property type="match status" value="1"/>
</dbReference>
<dbReference type="Pfam" id="PF00158">
    <property type="entry name" value="Sigma54_activat"/>
    <property type="match status" value="1"/>
</dbReference>
<evidence type="ECO:0000256" key="10">
    <source>
        <dbReference type="ARBA" id="ARBA00023163"/>
    </source>
</evidence>
<dbReference type="OrthoDB" id="9802388at2"/>
<dbReference type="Proteomes" id="UP000050413">
    <property type="component" value="Unassembled WGS sequence"/>
</dbReference>
<name>A0A0P7YHN8_9RHOB</name>
<comment type="caution">
    <text evidence="15">The sequence shown here is derived from an EMBL/GenBank/DDBJ whole genome shotgun (WGS) entry which is preliminary data.</text>
</comment>
<evidence type="ECO:0000256" key="1">
    <source>
        <dbReference type="ARBA" id="ARBA00002167"/>
    </source>
</evidence>
<dbReference type="Pfam" id="PF02954">
    <property type="entry name" value="HTH_8"/>
    <property type="match status" value="1"/>
</dbReference>